<protein>
    <recommendedName>
        <fullName evidence="4">Lipoprotein</fullName>
    </recommendedName>
</protein>
<evidence type="ECO:0000313" key="2">
    <source>
        <dbReference type="EMBL" id="GIJ25981.1"/>
    </source>
</evidence>
<proteinExistence type="predicted"/>
<evidence type="ECO:0000256" key="1">
    <source>
        <dbReference type="SAM" id="SignalP"/>
    </source>
</evidence>
<accession>A0ABQ4J734</accession>
<organism evidence="2 3">
    <name type="scientific">Micromonospora qiuiae</name>
    <dbReference type="NCBI Taxonomy" id="502268"/>
    <lineage>
        <taxon>Bacteria</taxon>
        <taxon>Bacillati</taxon>
        <taxon>Actinomycetota</taxon>
        <taxon>Actinomycetes</taxon>
        <taxon>Micromonosporales</taxon>
        <taxon>Micromonosporaceae</taxon>
        <taxon>Micromonospora</taxon>
    </lineage>
</organism>
<name>A0ABQ4J734_9ACTN</name>
<dbReference type="PROSITE" id="PS51257">
    <property type="entry name" value="PROKAR_LIPOPROTEIN"/>
    <property type="match status" value="1"/>
</dbReference>
<reference evidence="2 3" key="1">
    <citation type="submission" date="2021-01" db="EMBL/GenBank/DDBJ databases">
        <title>Whole genome shotgun sequence of Verrucosispora qiuiae NBRC 106684.</title>
        <authorList>
            <person name="Komaki H."/>
            <person name="Tamura T."/>
        </authorList>
    </citation>
    <scope>NUCLEOTIDE SEQUENCE [LARGE SCALE GENOMIC DNA]</scope>
    <source>
        <strain evidence="2 3">NBRC 106684</strain>
    </source>
</reference>
<gene>
    <name evidence="2" type="ORF">Vqi01_11430</name>
</gene>
<dbReference type="EMBL" id="BOPC01000013">
    <property type="protein sequence ID" value="GIJ25981.1"/>
    <property type="molecule type" value="Genomic_DNA"/>
</dbReference>
<keyword evidence="3" id="KW-1185">Reference proteome</keyword>
<comment type="caution">
    <text evidence="2">The sequence shown here is derived from an EMBL/GenBank/DDBJ whole genome shotgun (WGS) entry which is preliminary data.</text>
</comment>
<dbReference type="RefSeq" id="WP_204033437.1">
    <property type="nucleotide sequence ID" value="NZ_BOPC01000013.1"/>
</dbReference>
<keyword evidence="1" id="KW-0732">Signal</keyword>
<dbReference type="Proteomes" id="UP000653076">
    <property type="component" value="Unassembled WGS sequence"/>
</dbReference>
<sequence>MSVRRMSAALMAATLLTPTAAACTATGGGSAGATATPSATVTAAATDAAASDADAKQALLDSTREISKGNFRFRMSGVGSTAEGQVHQPSQSAELRVNIGDAGDDLAMTLDLIHARPDSWVKLDLSGAAAAGVPGRDKLNLGKYQHLDQHRIRGNRSLGFDFDQVDPAGSQVLTQAVTEVRRTGNGAYAGTIDVSKAAEAGSLDQGLITALGAQANSVPFTASTDAQGRLTELVLQIPAVGEAAAQEIRVTYRDYGNATAAQKPSADQVVEAPPELYNLFD</sequence>
<evidence type="ECO:0000313" key="3">
    <source>
        <dbReference type="Proteomes" id="UP000653076"/>
    </source>
</evidence>
<feature type="signal peptide" evidence="1">
    <location>
        <begin position="1"/>
        <end position="22"/>
    </location>
</feature>
<feature type="chain" id="PRO_5047518773" description="Lipoprotein" evidence="1">
    <location>
        <begin position="23"/>
        <end position="281"/>
    </location>
</feature>
<evidence type="ECO:0008006" key="4">
    <source>
        <dbReference type="Google" id="ProtNLM"/>
    </source>
</evidence>